<sequence>MSIFTRIFKIGQAEAHAAISKLEDPIKVTEQGIRDLKLEMDKALQSLAEVKALQIRTNREIGTYEQRVSEYEHKAILLLRKSEAGELDSDEADRLASEALRRKEHAEKDVAMRQQEARRYDASVQQLEGTVDTLKANIGTWENELRTLKARMKVSTATKNIHKQMAGIDASSTVSMLERMKARVEEEESLAESYGEIANQPTSVDAEIDRALGSGERPSADARLLELKKRLGLPEVADAEEADADTSDEEK</sequence>
<dbReference type="EMBL" id="CP120682">
    <property type="protein sequence ID" value="WKN37044.1"/>
    <property type="molecule type" value="Genomic_DNA"/>
</dbReference>
<evidence type="ECO:0000256" key="2">
    <source>
        <dbReference type="SAM" id="Coils"/>
    </source>
</evidence>
<evidence type="ECO:0000256" key="1">
    <source>
        <dbReference type="ARBA" id="ARBA00043985"/>
    </source>
</evidence>
<dbReference type="PANTHER" id="PTHR31088">
    <property type="entry name" value="MEMBRANE-ASSOCIATED PROTEIN VIPP1, CHLOROPLASTIC"/>
    <property type="match status" value="1"/>
</dbReference>
<dbReference type="Pfam" id="PF04012">
    <property type="entry name" value="PspA_IM30"/>
    <property type="match status" value="1"/>
</dbReference>
<gene>
    <name evidence="3" type="ORF">K4G66_32255</name>
</gene>
<dbReference type="InterPro" id="IPR007157">
    <property type="entry name" value="PspA_VIPP1"/>
</dbReference>
<keyword evidence="2" id="KW-0175">Coiled coil</keyword>
<name>A0AA49JGD7_9BACT</name>
<protein>
    <submittedName>
        <fullName evidence="3">PspA/IM30 family protein</fullName>
    </submittedName>
</protein>
<accession>A0AA49JGD7</accession>
<reference evidence="3" key="1">
    <citation type="journal article" date="2023" name="Comput. Struct. Biotechnol. J.">
        <title>Discovery of a novel marine Bacteroidetes with a rich repertoire of carbohydrate-active enzymes.</title>
        <authorList>
            <person name="Chen B."/>
            <person name="Liu G."/>
            <person name="Chen Q."/>
            <person name="Wang H."/>
            <person name="Liu L."/>
            <person name="Tang K."/>
        </authorList>
    </citation>
    <scope>NUCLEOTIDE SEQUENCE</scope>
    <source>
        <strain evidence="3">TK19036</strain>
    </source>
</reference>
<dbReference type="AlphaFoldDB" id="A0AA49JGD7"/>
<evidence type="ECO:0000313" key="3">
    <source>
        <dbReference type="EMBL" id="WKN37044.1"/>
    </source>
</evidence>
<feature type="coiled-coil region" evidence="2">
    <location>
        <begin position="117"/>
        <end position="151"/>
    </location>
</feature>
<comment type="similarity">
    <text evidence="1">Belongs to the PspA/Vipp/IM30 family.</text>
</comment>
<dbReference type="SUPFAM" id="SSF57997">
    <property type="entry name" value="Tropomyosin"/>
    <property type="match status" value="1"/>
</dbReference>
<proteinExistence type="inferred from homology"/>
<organism evidence="3">
    <name type="scientific">Roseihalotalea indica</name>
    <dbReference type="NCBI Taxonomy" id="2867963"/>
    <lineage>
        <taxon>Bacteria</taxon>
        <taxon>Pseudomonadati</taxon>
        <taxon>Bacteroidota</taxon>
        <taxon>Cytophagia</taxon>
        <taxon>Cytophagales</taxon>
        <taxon>Catalimonadaceae</taxon>
        <taxon>Roseihalotalea</taxon>
    </lineage>
</organism>
<dbReference type="PANTHER" id="PTHR31088:SF6">
    <property type="entry name" value="PHAGE SHOCK PROTEIN A"/>
    <property type="match status" value="1"/>
</dbReference>
<reference evidence="3" key="2">
    <citation type="journal article" date="2024" name="Antonie Van Leeuwenhoek">
        <title>Roseihalotalea indica gen. nov., sp. nov., a halophilic Bacteroidetes from mesopelagic Southwest Indian Ocean with higher carbohydrate metabolic potential.</title>
        <authorList>
            <person name="Chen B."/>
            <person name="Zhang M."/>
            <person name="Lin D."/>
            <person name="Ye J."/>
            <person name="Tang K."/>
        </authorList>
    </citation>
    <scope>NUCLEOTIDE SEQUENCE</scope>
    <source>
        <strain evidence="3">TK19036</strain>
    </source>
</reference>